<evidence type="ECO:0000256" key="4">
    <source>
        <dbReference type="ARBA" id="ARBA00023136"/>
    </source>
</evidence>
<dbReference type="GeneID" id="108563309"/>
<gene>
    <name evidence="7" type="primary">LOC108563309</name>
</gene>
<dbReference type="PRINTS" id="PR00259">
    <property type="entry name" value="TMFOUR"/>
</dbReference>
<evidence type="ECO:0000256" key="1">
    <source>
        <dbReference type="ARBA" id="ARBA00004141"/>
    </source>
</evidence>
<evidence type="ECO:0000313" key="7">
    <source>
        <dbReference type="RefSeq" id="XP_017777431.1"/>
    </source>
</evidence>
<dbReference type="Proteomes" id="UP000695000">
    <property type="component" value="Unplaced"/>
</dbReference>
<dbReference type="InterPro" id="IPR008952">
    <property type="entry name" value="Tetraspanin_EC2_sf"/>
</dbReference>
<dbReference type="Pfam" id="PF00335">
    <property type="entry name" value="Tetraspanin"/>
    <property type="match status" value="1"/>
</dbReference>
<evidence type="ECO:0000256" key="2">
    <source>
        <dbReference type="ARBA" id="ARBA00022692"/>
    </source>
</evidence>
<dbReference type="InterPro" id="IPR018499">
    <property type="entry name" value="Tetraspanin/Peripherin"/>
</dbReference>
<keyword evidence="6" id="KW-1185">Reference proteome</keyword>
<protein>
    <submittedName>
        <fullName evidence="7">Tetraspanin-11</fullName>
    </submittedName>
</protein>
<proteinExistence type="predicted"/>
<feature type="transmembrane region" description="Helical" evidence="5">
    <location>
        <begin position="12"/>
        <end position="34"/>
    </location>
</feature>
<dbReference type="Gene3D" id="1.10.1450.10">
    <property type="entry name" value="Tetraspanin"/>
    <property type="match status" value="1"/>
</dbReference>
<organism evidence="6 7">
    <name type="scientific">Nicrophorus vespilloides</name>
    <name type="common">Boreal carrion beetle</name>
    <dbReference type="NCBI Taxonomy" id="110193"/>
    <lineage>
        <taxon>Eukaryota</taxon>
        <taxon>Metazoa</taxon>
        <taxon>Ecdysozoa</taxon>
        <taxon>Arthropoda</taxon>
        <taxon>Hexapoda</taxon>
        <taxon>Insecta</taxon>
        <taxon>Pterygota</taxon>
        <taxon>Neoptera</taxon>
        <taxon>Endopterygota</taxon>
        <taxon>Coleoptera</taxon>
        <taxon>Polyphaga</taxon>
        <taxon>Staphyliniformia</taxon>
        <taxon>Silphidae</taxon>
        <taxon>Nicrophorinae</taxon>
        <taxon>Nicrophorus</taxon>
    </lineage>
</organism>
<accession>A0ABM1MS81</accession>
<comment type="subcellular location">
    <subcellularLocation>
        <location evidence="1">Membrane</location>
        <topology evidence="1">Multi-pass membrane protein</topology>
    </subcellularLocation>
</comment>
<feature type="transmembrane region" description="Helical" evidence="5">
    <location>
        <begin position="57"/>
        <end position="81"/>
    </location>
</feature>
<dbReference type="PANTHER" id="PTHR19282">
    <property type="entry name" value="TETRASPANIN"/>
    <property type="match status" value="1"/>
</dbReference>
<keyword evidence="2 5" id="KW-0812">Transmembrane</keyword>
<dbReference type="PANTHER" id="PTHR19282:SF428">
    <property type="entry name" value="TETRASPANIN 68C, ISOFORM A"/>
    <property type="match status" value="1"/>
</dbReference>
<evidence type="ECO:0000256" key="5">
    <source>
        <dbReference type="SAM" id="Phobius"/>
    </source>
</evidence>
<sequence length="329" mass="36536">MVSLIGSKALLAFTNFLLLACGCVLITGGSVILLDPGRVLLSRLLSQGPLTTLPHPLLYYLAVGFALAGLILACAGVLGCWASCLYSFCTLTIYFLLVLLVLVAESALYGIAWIWPQCLGLGIVPEELVRVLQANYGVAGQEQFTAAIDLAQTLFSCCGITSGGEYDTSSWRLESLGPRLKVPLTCCKLDNLHHPSAYLDPRPINTSLCQAVEVEQQQGFRHSDGCSLHLEDWFKQQYIIFLIIGLVMVLIEFVVLLSTILACTRLYKHRHNMKNRQQSMEMVEEEAPKRNVGDSIYLSTRSREPFSYSNHAYTMTNSFRRNYHLSEKA</sequence>
<keyword evidence="4 5" id="KW-0472">Membrane</keyword>
<keyword evidence="3 5" id="KW-1133">Transmembrane helix</keyword>
<feature type="transmembrane region" description="Helical" evidence="5">
    <location>
        <begin position="93"/>
        <end position="115"/>
    </location>
</feature>
<name>A0ABM1MS81_NICVS</name>
<evidence type="ECO:0000256" key="3">
    <source>
        <dbReference type="ARBA" id="ARBA00022989"/>
    </source>
</evidence>
<feature type="transmembrane region" description="Helical" evidence="5">
    <location>
        <begin position="238"/>
        <end position="267"/>
    </location>
</feature>
<evidence type="ECO:0000313" key="6">
    <source>
        <dbReference type="Proteomes" id="UP000695000"/>
    </source>
</evidence>
<dbReference type="SUPFAM" id="SSF48652">
    <property type="entry name" value="Tetraspanin"/>
    <property type="match status" value="1"/>
</dbReference>
<reference evidence="7" key="1">
    <citation type="submission" date="2025-08" db="UniProtKB">
        <authorList>
            <consortium name="RefSeq"/>
        </authorList>
    </citation>
    <scope>IDENTIFICATION</scope>
    <source>
        <tissue evidence="7">Whole Larva</tissue>
    </source>
</reference>
<dbReference type="RefSeq" id="XP_017777431.1">
    <property type="nucleotide sequence ID" value="XM_017921942.1"/>
</dbReference>